<feature type="domain" description="DUF4283" evidence="1">
    <location>
        <begin position="5"/>
        <end position="43"/>
    </location>
</feature>
<dbReference type="OrthoDB" id="1738329at2759"/>
<keyword evidence="2" id="KW-0269">Exonuclease</keyword>
<name>A0A7J6UTW6_THATH</name>
<organism evidence="2 3">
    <name type="scientific">Thalictrum thalictroides</name>
    <name type="common">Rue-anemone</name>
    <name type="synonym">Anemone thalictroides</name>
    <dbReference type="NCBI Taxonomy" id="46969"/>
    <lineage>
        <taxon>Eukaryota</taxon>
        <taxon>Viridiplantae</taxon>
        <taxon>Streptophyta</taxon>
        <taxon>Embryophyta</taxon>
        <taxon>Tracheophyta</taxon>
        <taxon>Spermatophyta</taxon>
        <taxon>Magnoliopsida</taxon>
        <taxon>Ranunculales</taxon>
        <taxon>Ranunculaceae</taxon>
        <taxon>Thalictroideae</taxon>
        <taxon>Thalictrum</taxon>
    </lineage>
</organism>
<gene>
    <name evidence="2" type="ORF">FRX31_034805</name>
</gene>
<evidence type="ECO:0000313" key="3">
    <source>
        <dbReference type="Proteomes" id="UP000554482"/>
    </source>
</evidence>
<dbReference type="Pfam" id="PF14111">
    <property type="entry name" value="DUF4283"/>
    <property type="match status" value="1"/>
</dbReference>
<dbReference type="PANTHER" id="PTHR31286">
    <property type="entry name" value="GLYCINE-RICH CELL WALL STRUCTURAL PROTEIN 1.8-LIKE"/>
    <property type="match status" value="1"/>
</dbReference>
<dbReference type="AlphaFoldDB" id="A0A7J6UTW6"/>
<dbReference type="EMBL" id="JABWDY010043814">
    <property type="protein sequence ID" value="KAF5175605.1"/>
    <property type="molecule type" value="Genomic_DNA"/>
</dbReference>
<comment type="caution">
    <text evidence="2">The sequence shown here is derived from an EMBL/GenBank/DDBJ whole genome shotgun (WGS) entry which is preliminary data.</text>
</comment>
<dbReference type="Proteomes" id="UP000554482">
    <property type="component" value="Unassembled WGS sequence"/>
</dbReference>
<keyword evidence="2" id="KW-0378">Hydrolase</keyword>
<accession>A0A7J6UTW6</accession>
<protein>
    <submittedName>
        <fullName evidence="2">Rna exonuclease</fullName>
    </submittedName>
</protein>
<dbReference type="PANTHER" id="PTHR31286:SF180">
    <property type="entry name" value="OS10G0362600 PROTEIN"/>
    <property type="match status" value="1"/>
</dbReference>
<reference evidence="2 3" key="1">
    <citation type="submission" date="2020-06" db="EMBL/GenBank/DDBJ databases">
        <title>Transcriptomic and genomic resources for Thalictrum thalictroides and T. hernandezii: Facilitating candidate gene discovery in an emerging model plant lineage.</title>
        <authorList>
            <person name="Arias T."/>
            <person name="Riano-Pachon D.M."/>
            <person name="Di Stilio V.S."/>
        </authorList>
    </citation>
    <scope>NUCLEOTIDE SEQUENCE [LARGE SCALE GENOMIC DNA]</scope>
    <source>
        <strain evidence="3">cv. WT478/WT964</strain>
        <tissue evidence="2">Leaves</tissue>
    </source>
</reference>
<keyword evidence="3" id="KW-1185">Reference proteome</keyword>
<evidence type="ECO:0000259" key="1">
    <source>
        <dbReference type="Pfam" id="PF14111"/>
    </source>
</evidence>
<proteinExistence type="predicted"/>
<evidence type="ECO:0000313" key="2">
    <source>
        <dbReference type="EMBL" id="KAF5175605.1"/>
    </source>
</evidence>
<dbReference type="InterPro" id="IPR040256">
    <property type="entry name" value="At4g02000-like"/>
</dbReference>
<keyword evidence="2" id="KW-0540">Nuclease</keyword>
<sequence>MVADEEMFYFKFTSDEDKMGVIEKGPIFIAGRLFVLRLWSPEIEKRKKLISSVPIWVKFEGVPKRLWSSEGLGFLASIIGRPVCLDEATEKKTRLKFARVCIEVDVECSFPKLIKEKIREEVVEVKVEYNWIPSRCTKCSSFGHLTNICVKKVTTTWQRSEEVGPSCMRNSQGEEVAGNDPATFVVVGRVNRGGEKVVGPAFHTRSESQPQSKITSTNNRFECLQIDQDEPSKENQSQLIVYDQSETINAAVMVDIENEDAQFSCQGQELVTP</sequence>
<dbReference type="GO" id="GO:0004527">
    <property type="term" value="F:exonuclease activity"/>
    <property type="evidence" value="ECO:0007669"/>
    <property type="project" value="UniProtKB-KW"/>
</dbReference>
<dbReference type="InterPro" id="IPR025558">
    <property type="entry name" value="DUF4283"/>
</dbReference>